<evidence type="ECO:0000256" key="1">
    <source>
        <dbReference type="SAM" id="MobiDB-lite"/>
    </source>
</evidence>
<dbReference type="Proteomes" id="UP000265520">
    <property type="component" value="Unassembled WGS sequence"/>
</dbReference>
<feature type="compositionally biased region" description="Polar residues" evidence="1">
    <location>
        <begin position="17"/>
        <end position="29"/>
    </location>
</feature>
<comment type="caution">
    <text evidence="2">The sequence shown here is derived from an EMBL/GenBank/DDBJ whole genome shotgun (WGS) entry which is preliminary data.</text>
</comment>
<dbReference type="EMBL" id="LXQA010892558">
    <property type="protein sequence ID" value="MCI75859.1"/>
    <property type="molecule type" value="Genomic_DNA"/>
</dbReference>
<evidence type="ECO:0000313" key="2">
    <source>
        <dbReference type="EMBL" id="MCI75859.1"/>
    </source>
</evidence>
<reference evidence="2 3" key="1">
    <citation type="journal article" date="2018" name="Front. Plant Sci.">
        <title>Red Clover (Trifolium pratense) and Zigzag Clover (T. medium) - A Picture of Genomic Similarities and Differences.</title>
        <authorList>
            <person name="Dluhosova J."/>
            <person name="Istvanek J."/>
            <person name="Nedelnik J."/>
            <person name="Repkova J."/>
        </authorList>
    </citation>
    <scope>NUCLEOTIDE SEQUENCE [LARGE SCALE GENOMIC DNA]</scope>
    <source>
        <strain evidence="3">cv. 10/8</strain>
        <tissue evidence="2">Leaf</tissue>
    </source>
</reference>
<sequence>QGKPSEQDSIGPPCNQMRKSMSRNVTNAKGTAICTWLRLSSSKRYRPRGPSQGGELTSSDPSRRLQVKTDT</sequence>
<protein>
    <submittedName>
        <fullName evidence="2">Uncharacterized protein</fullName>
    </submittedName>
</protein>
<feature type="compositionally biased region" description="Basic and acidic residues" evidence="1">
    <location>
        <begin position="61"/>
        <end position="71"/>
    </location>
</feature>
<keyword evidence="3" id="KW-1185">Reference proteome</keyword>
<accession>A0A392UQC8</accession>
<name>A0A392UQC8_9FABA</name>
<organism evidence="2 3">
    <name type="scientific">Trifolium medium</name>
    <dbReference type="NCBI Taxonomy" id="97028"/>
    <lineage>
        <taxon>Eukaryota</taxon>
        <taxon>Viridiplantae</taxon>
        <taxon>Streptophyta</taxon>
        <taxon>Embryophyta</taxon>
        <taxon>Tracheophyta</taxon>
        <taxon>Spermatophyta</taxon>
        <taxon>Magnoliopsida</taxon>
        <taxon>eudicotyledons</taxon>
        <taxon>Gunneridae</taxon>
        <taxon>Pentapetalae</taxon>
        <taxon>rosids</taxon>
        <taxon>fabids</taxon>
        <taxon>Fabales</taxon>
        <taxon>Fabaceae</taxon>
        <taxon>Papilionoideae</taxon>
        <taxon>50 kb inversion clade</taxon>
        <taxon>NPAAA clade</taxon>
        <taxon>Hologalegina</taxon>
        <taxon>IRL clade</taxon>
        <taxon>Trifolieae</taxon>
        <taxon>Trifolium</taxon>
    </lineage>
</organism>
<proteinExistence type="predicted"/>
<feature type="non-terminal residue" evidence="2">
    <location>
        <position position="1"/>
    </location>
</feature>
<dbReference type="AlphaFoldDB" id="A0A392UQC8"/>
<evidence type="ECO:0000313" key="3">
    <source>
        <dbReference type="Proteomes" id="UP000265520"/>
    </source>
</evidence>
<feature type="region of interest" description="Disordered" evidence="1">
    <location>
        <begin position="1"/>
        <end position="71"/>
    </location>
</feature>